<comment type="caution">
    <text evidence="11">The sequence shown here is derived from an EMBL/GenBank/DDBJ whole genome shotgun (WGS) entry which is preliminary data.</text>
</comment>
<dbReference type="PROSITE" id="PS50102">
    <property type="entry name" value="RRM"/>
    <property type="match status" value="1"/>
</dbReference>
<protein>
    <submittedName>
        <fullName evidence="11">Uncharacterized protein</fullName>
    </submittedName>
</protein>
<comment type="subcellular location">
    <subcellularLocation>
        <location evidence="2">Cytoplasm</location>
    </subcellularLocation>
    <subcellularLocation>
        <location evidence="1">Nucleus</location>
    </subcellularLocation>
</comment>
<dbReference type="PROSITE" id="PS50076">
    <property type="entry name" value="DNAJ_2"/>
    <property type="match status" value="1"/>
</dbReference>
<keyword evidence="6" id="KW-0539">Nucleus</keyword>
<dbReference type="InterPro" id="IPR000504">
    <property type="entry name" value="RRM_dom"/>
</dbReference>
<dbReference type="GO" id="GO:0000390">
    <property type="term" value="P:spliceosomal complex disassembly"/>
    <property type="evidence" value="ECO:0007669"/>
    <property type="project" value="TreeGrafter"/>
</dbReference>
<dbReference type="EMBL" id="JARGDH010000002">
    <property type="protein sequence ID" value="KAL0275864.1"/>
    <property type="molecule type" value="Genomic_DNA"/>
</dbReference>
<evidence type="ECO:0000256" key="8">
    <source>
        <dbReference type="SAM" id="Coils"/>
    </source>
</evidence>
<keyword evidence="8" id="KW-0175">Coiled coil</keyword>
<keyword evidence="3" id="KW-0963">Cytoplasm</keyword>
<evidence type="ECO:0000256" key="2">
    <source>
        <dbReference type="ARBA" id="ARBA00004496"/>
    </source>
</evidence>
<dbReference type="Gene3D" id="3.30.70.330">
    <property type="match status" value="1"/>
</dbReference>
<dbReference type="InterPro" id="IPR035979">
    <property type="entry name" value="RBD_domain_sf"/>
</dbReference>
<dbReference type="InterPro" id="IPR036869">
    <property type="entry name" value="J_dom_sf"/>
</dbReference>
<feature type="domain" description="J" evidence="9">
    <location>
        <begin position="10"/>
        <end position="75"/>
    </location>
</feature>
<dbReference type="CDD" id="cd06257">
    <property type="entry name" value="DnaJ"/>
    <property type="match status" value="1"/>
</dbReference>
<gene>
    <name evidence="11" type="ORF">PYX00_003588</name>
</gene>
<evidence type="ECO:0000313" key="11">
    <source>
        <dbReference type="EMBL" id="KAL0275864.1"/>
    </source>
</evidence>
<evidence type="ECO:0000256" key="3">
    <source>
        <dbReference type="ARBA" id="ARBA00022490"/>
    </source>
</evidence>
<evidence type="ECO:0000259" key="10">
    <source>
        <dbReference type="PROSITE" id="PS50102"/>
    </source>
</evidence>
<dbReference type="AlphaFoldDB" id="A0AAW2I0Z5"/>
<dbReference type="GO" id="GO:0003723">
    <property type="term" value="F:RNA binding"/>
    <property type="evidence" value="ECO:0007669"/>
    <property type="project" value="UniProtKB-UniRule"/>
</dbReference>
<evidence type="ECO:0000256" key="7">
    <source>
        <dbReference type="PROSITE-ProRule" id="PRU00176"/>
    </source>
</evidence>
<dbReference type="SMART" id="SM00271">
    <property type="entry name" value="DnaJ"/>
    <property type="match status" value="1"/>
</dbReference>
<dbReference type="InterPro" id="IPR001623">
    <property type="entry name" value="DnaJ_domain"/>
</dbReference>
<evidence type="ECO:0000256" key="1">
    <source>
        <dbReference type="ARBA" id="ARBA00004123"/>
    </source>
</evidence>
<reference evidence="11" key="1">
    <citation type="journal article" date="2024" name="Gigascience">
        <title>Chromosome-level genome of the poultry shaft louse Menopon gallinae provides insight into the host-switching and adaptive evolution of parasitic lice.</title>
        <authorList>
            <person name="Xu Y."/>
            <person name="Ma L."/>
            <person name="Liu S."/>
            <person name="Liang Y."/>
            <person name="Liu Q."/>
            <person name="He Z."/>
            <person name="Tian L."/>
            <person name="Duan Y."/>
            <person name="Cai W."/>
            <person name="Li H."/>
            <person name="Song F."/>
        </authorList>
    </citation>
    <scope>NUCLEOTIDE SEQUENCE</scope>
    <source>
        <strain evidence="11">Cailab_2023a</strain>
    </source>
</reference>
<evidence type="ECO:0000256" key="4">
    <source>
        <dbReference type="ARBA" id="ARBA00022884"/>
    </source>
</evidence>
<accession>A0AAW2I0Z5</accession>
<dbReference type="GO" id="GO:0005737">
    <property type="term" value="C:cytoplasm"/>
    <property type="evidence" value="ECO:0007669"/>
    <property type="project" value="UniProtKB-SubCell"/>
</dbReference>
<dbReference type="GO" id="GO:0005681">
    <property type="term" value="C:spliceosomal complex"/>
    <property type="evidence" value="ECO:0007669"/>
    <property type="project" value="TreeGrafter"/>
</dbReference>
<dbReference type="SUPFAM" id="SSF46565">
    <property type="entry name" value="Chaperone J-domain"/>
    <property type="match status" value="1"/>
</dbReference>
<dbReference type="PANTHER" id="PTHR44313:SF1">
    <property type="entry name" value="DNAJ HOMOLOG SUBFAMILY C MEMBER 17"/>
    <property type="match status" value="1"/>
</dbReference>
<dbReference type="SUPFAM" id="SSF54928">
    <property type="entry name" value="RNA-binding domain, RBD"/>
    <property type="match status" value="1"/>
</dbReference>
<keyword evidence="5" id="KW-0143">Chaperone</keyword>
<dbReference type="PANTHER" id="PTHR44313">
    <property type="entry name" value="DNAJ HOMOLOG SUBFAMILY C MEMBER 17"/>
    <property type="match status" value="1"/>
</dbReference>
<dbReference type="Gene3D" id="1.10.287.110">
    <property type="entry name" value="DnaJ domain"/>
    <property type="match status" value="1"/>
</dbReference>
<feature type="coiled-coil region" evidence="8">
    <location>
        <begin position="110"/>
        <end position="152"/>
    </location>
</feature>
<keyword evidence="4 7" id="KW-0694">RNA-binding</keyword>
<dbReference type="PRINTS" id="PR00625">
    <property type="entry name" value="JDOMAIN"/>
</dbReference>
<dbReference type="InterPro" id="IPR012677">
    <property type="entry name" value="Nucleotide-bd_a/b_plait_sf"/>
</dbReference>
<evidence type="ECO:0000256" key="6">
    <source>
        <dbReference type="ARBA" id="ARBA00023242"/>
    </source>
</evidence>
<evidence type="ECO:0000256" key="5">
    <source>
        <dbReference type="ARBA" id="ARBA00023186"/>
    </source>
</evidence>
<organism evidence="11">
    <name type="scientific">Menopon gallinae</name>
    <name type="common">poultry shaft louse</name>
    <dbReference type="NCBI Taxonomy" id="328185"/>
    <lineage>
        <taxon>Eukaryota</taxon>
        <taxon>Metazoa</taxon>
        <taxon>Ecdysozoa</taxon>
        <taxon>Arthropoda</taxon>
        <taxon>Hexapoda</taxon>
        <taxon>Insecta</taxon>
        <taxon>Pterygota</taxon>
        <taxon>Neoptera</taxon>
        <taxon>Paraneoptera</taxon>
        <taxon>Psocodea</taxon>
        <taxon>Troctomorpha</taxon>
        <taxon>Phthiraptera</taxon>
        <taxon>Amblycera</taxon>
        <taxon>Menoponidae</taxon>
        <taxon>Menopon</taxon>
    </lineage>
</organism>
<name>A0AAW2I0Z5_9NEOP</name>
<evidence type="ECO:0000259" key="9">
    <source>
        <dbReference type="PROSITE" id="PS50076"/>
    </source>
</evidence>
<dbReference type="Pfam" id="PF00226">
    <property type="entry name" value="DnaJ"/>
    <property type="match status" value="1"/>
</dbReference>
<dbReference type="Pfam" id="PF00076">
    <property type="entry name" value="RRM_1"/>
    <property type="match status" value="1"/>
</dbReference>
<proteinExistence type="predicted"/>
<dbReference type="InterPro" id="IPR052094">
    <property type="entry name" value="Pre-mRNA-splicing_ERAD"/>
</dbReference>
<sequence>MDVNKIGDRDLYELFGLSHTCTTAEIKKAYRKKALECHPDKNPDNPKAGELFKELTDLIAILLDESARAAYDKILNARKAAKLRHKEYDDRRKKFKEDLEYREAQYFSNKESAKTDEEKLKKEIERLQTEGAKLLEDELKLLQEEVARSMNERIPESGSDYKIKIEWVPNDKEESCYTKEALERIFYKYGDLVAVVCSENKGKGRGIVEFKEKSAAELAMKLEMGFVKCPLKLKWMNEDGKSQKRKPAAAVGGSDTLITERDYESLVLRKMRQAEERKRLIEEMQGEDD</sequence>
<feature type="domain" description="RRM" evidence="10">
    <location>
        <begin position="161"/>
        <end position="238"/>
    </location>
</feature>